<dbReference type="InterPro" id="IPR036047">
    <property type="entry name" value="F-box-like_dom_sf"/>
</dbReference>
<name>G7IBU7_MEDTR</name>
<evidence type="ECO:0000313" key="5">
    <source>
        <dbReference type="Proteomes" id="UP000002051"/>
    </source>
</evidence>
<dbReference type="PaxDb" id="3880-AES62301"/>
<dbReference type="NCBIfam" id="TIGR01640">
    <property type="entry name" value="F_box_assoc_1"/>
    <property type="match status" value="1"/>
</dbReference>
<reference evidence="3 5" key="1">
    <citation type="journal article" date="2011" name="Nature">
        <title>The Medicago genome provides insight into the evolution of rhizobial symbioses.</title>
        <authorList>
            <person name="Young N.D."/>
            <person name="Debelle F."/>
            <person name="Oldroyd G.E."/>
            <person name="Geurts R."/>
            <person name="Cannon S.B."/>
            <person name="Udvardi M.K."/>
            <person name="Benedito V.A."/>
            <person name="Mayer K.F."/>
            <person name="Gouzy J."/>
            <person name="Schoof H."/>
            <person name="Van de Peer Y."/>
            <person name="Proost S."/>
            <person name="Cook D.R."/>
            <person name="Meyers B.C."/>
            <person name="Spannagl M."/>
            <person name="Cheung F."/>
            <person name="De Mita S."/>
            <person name="Krishnakumar V."/>
            <person name="Gundlach H."/>
            <person name="Zhou S."/>
            <person name="Mudge J."/>
            <person name="Bharti A.K."/>
            <person name="Murray J.D."/>
            <person name="Naoumkina M.A."/>
            <person name="Rosen B."/>
            <person name="Silverstein K.A."/>
            <person name="Tang H."/>
            <person name="Rombauts S."/>
            <person name="Zhao P.X."/>
            <person name="Zhou P."/>
            <person name="Barbe V."/>
            <person name="Bardou P."/>
            <person name="Bechner M."/>
            <person name="Bellec A."/>
            <person name="Berger A."/>
            <person name="Berges H."/>
            <person name="Bidwell S."/>
            <person name="Bisseling T."/>
            <person name="Choisne N."/>
            <person name="Couloux A."/>
            <person name="Denny R."/>
            <person name="Deshpande S."/>
            <person name="Dai X."/>
            <person name="Doyle J.J."/>
            <person name="Dudez A.M."/>
            <person name="Farmer A.D."/>
            <person name="Fouteau S."/>
            <person name="Franken C."/>
            <person name="Gibelin C."/>
            <person name="Gish J."/>
            <person name="Goldstein S."/>
            <person name="Gonzalez A.J."/>
            <person name="Green P.J."/>
            <person name="Hallab A."/>
            <person name="Hartog M."/>
            <person name="Hua A."/>
            <person name="Humphray S.J."/>
            <person name="Jeong D.H."/>
            <person name="Jing Y."/>
            <person name="Jocker A."/>
            <person name="Kenton S.M."/>
            <person name="Kim D.J."/>
            <person name="Klee K."/>
            <person name="Lai H."/>
            <person name="Lang C."/>
            <person name="Lin S."/>
            <person name="Macmil S.L."/>
            <person name="Magdelenat G."/>
            <person name="Matthews L."/>
            <person name="McCorrison J."/>
            <person name="Monaghan E.L."/>
            <person name="Mun J.H."/>
            <person name="Najar F.Z."/>
            <person name="Nicholson C."/>
            <person name="Noirot C."/>
            <person name="O'Bleness M."/>
            <person name="Paule C.R."/>
            <person name="Poulain J."/>
            <person name="Prion F."/>
            <person name="Qin B."/>
            <person name="Qu C."/>
            <person name="Retzel E.F."/>
            <person name="Riddle C."/>
            <person name="Sallet E."/>
            <person name="Samain S."/>
            <person name="Samson N."/>
            <person name="Sanders I."/>
            <person name="Saurat O."/>
            <person name="Scarpelli C."/>
            <person name="Schiex T."/>
            <person name="Segurens B."/>
            <person name="Severin A.J."/>
            <person name="Sherrier D.J."/>
            <person name="Shi R."/>
            <person name="Sims S."/>
            <person name="Singer S.R."/>
            <person name="Sinharoy S."/>
            <person name="Sterck L."/>
            <person name="Viollet A."/>
            <person name="Wang B.B."/>
            <person name="Wang K."/>
            <person name="Wang M."/>
            <person name="Wang X."/>
            <person name="Warfsmann J."/>
            <person name="Weissenbach J."/>
            <person name="White D.D."/>
            <person name="White J.D."/>
            <person name="Wiley G.B."/>
            <person name="Wincker P."/>
            <person name="Xing Y."/>
            <person name="Yang L."/>
            <person name="Yao Z."/>
            <person name="Ying F."/>
            <person name="Zhai J."/>
            <person name="Zhou L."/>
            <person name="Zuber A."/>
            <person name="Denarie J."/>
            <person name="Dixon R.A."/>
            <person name="May G.D."/>
            <person name="Schwartz D.C."/>
            <person name="Rogers J."/>
            <person name="Quetier F."/>
            <person name="Town C.D."/>
            <person name="Roe B.A."/>
        </authorList>
    </citation>
    <scope>NUCLEOTIDE SEQUENCE [LARGE SCALE GENOMIC DNA]</scope>
    <source>
        <strain evidence="3">A17</strain>
        <strain evidence="4 5">cv. Jemalong A17</strain>
    </source>
</reference>
<keyword evidence="1" id="KW-0812">Transmembrane</keyword>
<proteinExistence type="predicted"/>
<dbReference type="InterPro" id="IPR050796">
    <property type="entry name" value="SCF_F-box_component"/>
</dbReference>
<accession>A0A0C3UT63</accession>
<dbReference type="PANTHER" id="PTHR31672:SF13">
    <property type="entry name" value="F-BOX PROTEIN CPR30-LIKE"/>
    <property type="match status" value="1"/>
</dbReference>
<keyword evidence="1" id="KW-1133">Transmembrane helix</keyword>
<reference evidence="4" key="3">
    <citation type="submission" date="2015-04" db="UniProtKB">
        <authorList>
            <consortium name="EnsemblPlants"/>
        </authorList>
    </citation>
    <scope>IDENTIFICATION</scope>
    <source>
        <strain evidence="4">cv. Jemalong A17</strain>
    </source>
</reference>
<dbReference type="PANTHER" id="PTHR31672">
    <property type="entry name" value="BNACNNG10540D PROTEIN"/>
    <property type="match status" value="1"/>
</dbReference>
<dbReference type="Proteomes" id="UP000002051">
    <property type="component" value="Unassembled WGS sequence"/>
</dbReference>
<evidence type="ECO:0000256" key="1">
    <source>
        <dbReference type="SAM" id="Phobius"/>
    </source>
</evidence>
<dbReference type="AlphaFoldDB" id="G7IBU7"/>
<organism evidence="3 5">
    <name type="scientific">Medicago truncatula</name>
    <name type="common">Barrel medic</name>
    <name type="synonym">Medicago tribuloides</name>
    <dbReference type="NCBI Taxonomy" id="3880"/>
    <lineage>
        <taxon>Eukaryota</taxon>
        <taxon>Viridiplantae</taxon>
        <taxon>Streptophyta</taxon>
        <taxon>Embryophyta</taxon>
        <taxon>Tracheophyta</taxon>
        <taxon>Spermatophyta</taxon>
        <taxon>Magnoliopsida</taxon>
        <taxon>eudicotyledons</taxon>
        <taxon>Gunneridae</taxon>
        <taxon>Pentapetalae</taxon>
        <taxon>rosids</taxon>
        <taxon>fabids</taxon>
        <taxon>Fabales</taxon>
        <taxon>Fabaceae</taxon>
        <taxon>Papilionoideae</taxon>
        <taxon>50 kb inversion clade</taxon>
        <taxon>NPAAA clade</taxon>
        <taxon>Hologalegina</taxon>
        <taxon>IRL clade</taxon>
        <taxon>Trifolieae</taxon>
        <taxon>Medicago</taxon>
    </lineage>
</organism>
<dbReference type="InterPro" id="IPR017451">
    <property type="entry name" value="F-box-assoc_interact_dom"/>
</dbReference>
<keyword evidence="5" id="KW-1185">Reference proteome</keyword>
<gene>
    <name evidence="3" type="ordered locus">MTR_1g098180</name>
</gene>
<evidence type="ECO:0000313" key="3">
    <source>
        <dbReference type="EMBL" id="AES62301.2"/>
    </source>
</evidence>
<dbReference type="EMBL" id="CM001217">
    <property type="protein sequence ID" value="AES62301.2"/>
    <property type="molecule type" value="Genomic_DNA"/>
</dbReference>
<keyword evidence="1" id="KW-0472">Membrane</keyword>
<dbReference type="SUPFAM" id="SSF81383">
    <property type="entry name" value="F-box domain"/>
    <property type="match status" value="1"/>
</dbReference>
<feature type="transmembrane region" description="Helical" evidence="1">
    <location>
        <begin position="102"/>
        <end position="124"/>
    </location>
</feature>
<protein>
    <submittedName>
        <fullName evidence="3">F-box protein interaction domain protein</fullName>
    </submittedName>
</protein>
<dbReference type="EnsemblPlants" id="AES62301">
    <property type="protein sequence ID" value="AES62301"/>
    <property type="gene ID" value="MTR_1g098180"/>
</dbReference>
<evidence type="ECO:0000259" key="2">
    <source>
        <dbReference type="Pfam" id="PF07734"/>
    </source>
</evidence>
<feature type="domain" description="F-box associated beta-propeller type 1" evidence="2">
    <location>
        <begin position="120"/>
        <end position="290"/>
    </location>
</feature>
<dbReference type="eggNOG" id="ENOG502SRCP">
    <property type="taxonomic scope" value="Eukaryota"/>
</dbReference>
<dbReference type="Pfam" id="PF07734">
    <property type="entry name" value="FBA_1"/>
    <property type="match status" value="1"/>
</dbReference>
<reference evidence="3 5" key="2">
    <citation type="journal article" date="2014" name="BMC Genomics">
        <title>An improved genome release (version Mt4.0) for the model legume Medicago truncatula.</title>
        <authorList>
            <person name="Tang H."/>
            <person name="Krishnakumar V."/>
            <person name="Bidwell S."/>
            <person name="Rosen B."/>
            <person name="Chan A."/>
            <person name="Zhou S."/>
            <person name="Gentzbittel L."/>
            <person name="Childs K.L."/>
            <person name="Yandell M."/>
            <person name="Gundlach H."/>
            <person name="Mayer K.F."/>
            <person name="Schwartz D.C."/>
            <person name="Town C.D."/>
        </authorList>
    </citation>
    <scope>GENOME REANNOTATION</scope>
    <source>
        <strain evidence="4 5">cv. Jemalong A17</strain>
    </source>
</reference>
<dbReference type="InterPro" id="IPR006527">
    <property type="entry name" value="F-box-assoc_dom_typ1"/>
</dbReference>
<accession>G7IBU7</accession>
<sequence length="367" mass="42344">MAPSTSKEKMKQVSSGNYISDDIAFFILSKLPVKSIKSFYCVRKSWSLLLENPNFFKMFRDNLISKSHPLYDDACLILNQYLRSDDYWKLYFLSGDKFQNRVLLLMEFFVYVALIIMVLKILLWNPEIDQVKVIPSGIAELPPKVRSEIKLHGFGYDHVRNDYKVIQHVDMITFNITPWDVVKQEPFWEIYSLKTRLLVADNDAYLNGICHWCAQANSKMKFNLVSFDLSNEVYFITPFPLEGMYDDFGFSVQVLNGSVAVILKDVKDMSFHVSILGELGVKESWVRLFNVDPFPIQHSTEPFLACIPNPTGAWKEGNIFFRTPNYELACLDLTTGVIEEIGVRVENYCCQMVVYKKNLLSFGVADN</sequence>
<dbReference type="HOGENOM" id="CLU_027176_5_0_1"/>
<evidence type="ECO:0000313" key="4">
    <source>
        <dbReference type="EnsemblPlants" id="AES62301"/>
    </source>
</evidence>